<protein>
    <submittedName>
        <fullName evidence="2">Uncharacterized protein</fullName>
    </submittedName>
</protein>
<dbReference type="AlphaFoldDB" id="A0AAW1YQW7"/>
<proteinExistence type="predicted"/>
<accession>A0AAW1YQW7</accession>
<evidence type="ECO:0000256" key="1">
    <source>
        <dbReference type="SAM" id="MobiDB-lite"/>
    </source>
</evidence>
<evidence type="ECO:0000313" key="3">
    <source>
        <dbReference type="Proteomes" id="UP001457282"/>
    </source>
</evidence>
<organism evidence="2 3">
    <name type="scientific">Rubus argutus</name>
    <name type="common">Southern blackberry</name>
    <dbReference type="NCBI Taxonomy" id="59490"/>
    <lineage>
        <taxon>Eukaryota</taxon>
        <taxon>Viridiplantae</taxon>
        <taxon>Streptophyta</taxon>
        <taxon>Embryophyta</taxon>
        <taxon>Tracheophyta</taxon>
        <taxon>Spermatophyta</taxon>
        <taxon>Magnoliopsida</taxon>
        <taxon>eudicotyledons</taxon>
        <taxon>Gunneridae</taxon>
        <taxon>Pentapetalae</taxon>
        <taxon>rosids</taxon>
        <taxon>fabids</taxon>
        <taxon>Rosales</taxon>
        <taxon>Rosaceae</taxon>
        <taxon>Rosoideae</taxon>
        <taxon>Rosoideae incertae sedis</taxon>
        <taxon>Rubus</taxon>
    </lineage>
</organism>
<keyword evidence="3" id="KW-1185">Reference proteome</keyword>
<dbReference type="Proteomes" id="UP001457282">
    <property type="component" value="Unassembled WGS sequence"/>
</dbReference>
<name>A0AAW1YQW7_RUBAR</name>
<dbReference type="EMBL" id="JBEDUW010000001">
    <property type="protein sequence ID" value="KAK9950933.1"/>
    <property type="molecule type" value="Genomic_DNA"/>
</dbReference>
<reference evidence="2 3" key="1">
    <citation type="journal article" date="2023" name="G3 (Bethesda)">
        <title>A chromosome-length genome assembly and annotation of blackberry (Rubus argutus, cv. 'Hillquist').</title>
        <authorList>
            <person name="Bruna T."/>
            <person name="Aryal R."/>
            <person name="Dudchenko O."/>
            <person name="Sargent D.J."/>
            <person name="Mead D."/>
            <person name="Buti M."/>
            <person name="Cavallini A."/>
            <person name="Hytonen T."/>
            <person name="Andres J."/>
            <person name="Pham M."/>
            <person name="Weisz D."/>
            <person name="Mascagni F."/>
            <person name="Usai G."/>
            <person name="Natali L."/>
            <person name="Bassil N."/>
            <person name="Fernandez G.E."/>
            <person name="Lomsadze A."/>
            <person name="Armour M."/>
            <person name="Olukolu B."/>
            <person name="Poorten T."/>
            <person name="Britton C."/>
            <person name="Davik J."/>
            <person name="Ashrafi H."/>
            <person name="Aiden E.L."/>
            <person name="Borodovsky M."/>
            <person name="Worthington M."/>
        </authorList>
    </citation>
    <scope>NUCLEOTIDE SEQUENCE [LARGE SCALE GENOMIC DNA]</scope>
    <source>
        <strain evidence="2">PI 553951</strain>
    </source>
</reference>
<sequence length="93" mass="10380">MAVPPSPCSNHHAQFDHQRRAAAALHRSHRPPLAHSPGPSPCPANHAAARHLRCIIDPHRYTQTTAARVASSLARAQPRCDAFYPVLFCRRRY</sequence>
<evidence type="ECO:0000313" key="2">
    <source>
        <dbReference type="EMBL" id="KAK9950933.1"/>
    </source>
</evidence>
<feature type="region of interest" description="Disordered" evidence="1">
    <location>
        <begin position="1"/>
        <end position="45"/>
    </location>
</feature>
<comment type="caution">
    <text evidence="2">The sequence shown here is derived from an EMBL/GenBank/DDBJ whole genome shotgun (WGS) entry which is preliminary data.</text>
</comment>
<gene>
    <name evidence="2" type="ORF">M0R45_006397</name>
</gene>